<accession>A0A481W6H0</accession>
<gene>
    <name evidence="2" type="ORF">PSA21_281</name>
</gene>
<feature type="compositionally biased region" description="Low complexity" evidence="1">
    <location>
        <begin position="172"/>
        <end position="184"/>
    </location>
</feature>
<dbReference type="Proteomes" id="UP000294134">
    <property type="component" value="Segment"/>
</dbReference>
<evidence type="ECO:0000256" key="1">
    <source>
        <dbReference type="SAM" id="MobiDB-lite"/>
    </source>
</evidence>
<feature type="region of interest" description="Disordered" evidence="1">
    <location>
        <begin position="116"/>
        <end position="184"/>
    </location>
</feature>
<evidence type="ECO:0000313" key="3">
    <source>
        <dbReference type="Proteomes" id="UP000294134"/>
    </source>
</evidence>
<name>A0A481W6H0_9CAUD</name>
<feature type="compositionally biased region" description="Polar residues" evidence="1">
    <location>
        <begin position="126"/>
        <end position="139"/>
    </location>
</feature>
<proteinExistence type="predicted"/>
<organism evidence="2 3">
    <name type="scientific">Pseudomonas phage Psa21</name>
    <dbReference type="NCBI Taxonomy" id="2530023"/>
    <lineage>
        <taxon>Viruses</taxon>
        <taxon>Duplodnaviria</taxon>
        <taxon>Heunggongvirae</taxon>
        <taxon>Uroviricota</taxon>
        <taxon>Caudoviricetes</taxon>
        <taxon>Chimalliviridae</taxon>
        <taxon>Tepukevirus</taxon>
        <taxon>Tepukevirus Psa21</taxon>
    </lineage>
</organism>
<reference evidence="2 3" key="1">
    <citation type="submission" date="2019-02" db="EMBL/GenBank/DDBJ databases">
        <authorList>
            <person name="Frampton R.A."/>
            <person name="Wojtus J.K."/>
            <person name="Fineran P.C."/>
            <person name="Hendrickson H.L."/>
        </authorList>
    </citation>
    <scope>NUCLEOTIDE SEQUENCE [LARGE SCALE GENOMIC DNA]</scope>
</reference>
<sequence>MKLWQWLKSLFTRKKKVTPIRSTPTRSHGESESRHWPALTASAHGRHVAQQSVGRSLHNNYAPVKRTYTAATPVHQVDTGLDTLSTVLLIDALTDVFDHNDTPLRNIDDEVRERIATTRNEPVYESTPSVEPTRSTYTPSPEPTTRFDDDRSSSFEPSPTSSWGGDNGGGSSSSWGDSFSSAFD</sequence>
<dbReference type="EMBL" id="MK552327">
    <property type="protein sequence ID" value="QBJ02807.1"/>
    <property type="molecule type" value="Genomic_DNA"/>
</dbReference>
<protein>
    <submittedName>
        <fullName evidence="2">Uncharacterized protein</fullName>
    </submittedName>
</protein>
<keyword evidence="3" id="KW-1185">Reference proteome</keyword>
<evidence type="ECO:0000313" key="2">
    <source>
        <dbReference type="EMBL" id="QBJ02807.1"/>
    </source>
</evidence>
<feature type="compositionally biased region" description="Low complexity" evidence="1">
    <location>
        <begin position="154"/>
        <end position="164"/>
    </location>
</feature>